<feature type="compositionally biased region" description="Basic and acidic residues" evidence="1">
    <location>
        <begin position="90"/>
        <end position="101"/>
    </location>
</feature>
<feature type="region of interest" description="Disordered" evidence="1">
    <location>
        <begin position="1"/>
        <end position="38"/>
    </location>
</feature>
<name>A0ABN9V8A2_9DINO</name>
<gene>
    <name evidence="2" type="ORF">PCOR1329_LOCUS55628</name>
</gene>
<evidence type="ECO:0000256" key="1">
    <source>
        <dbReference type="SAM" id="MobiDB-lite"/>
    </source>
</evidence>
<protein>
    <submittedName>
        <fullName evidence="2">Uncharacterized protein</fullName>
    </submittedName>
</protein>
<organism evidence="2 3">
    <name type="scientific">Prorocentrum cordatum</name>
    <dbReference type="NCBI Taxonomy" id="2364126"/>
    <lineage>
        <taxon>Eukaryota</taxon>
        <taxon>Sar</taxon>
        <taxon>Alveolata</taxon>
        <taxon>Dinophyceae</taxon>
        <taxon>Prorocentrales</taxon>
        <taxon>Prorocentraceae</taxon>
        <taxon>Prorocentrum</taxon>
    </lineage>
</organism>
<feature type="compositionally biased region" description="Basic and acidic residues" evidence="1">
    <location>
        <begin position="1"/>
        <end position="30"/>
    </location>
</feature>
<proteinExistence type="predicted"/>
<sequence length="174" mass="19294">MNRQTEERGGRRKEAERRQKGEVQRRETKLEALGAQNMIEPGLDRTSWRAQRTRGPYIACRAREAHGASRPASRCNLLCLMAEGGDGEEGAGREQKGKEVRGAVLPSRSWPGLEQQPLEAAGGGPLAIATKLPNDASLHLSTPSVHQACSISLARGWRRPLYQRPREAQSDRHR</sequence>
<evidence type="ECO:0000313" key="3">
    <source>
        <dbReference type="Proteomes" id="UP001189429"/>
    </source>
</evidence>
<evidence type="ECO:0000313" key="2">
    <source>
        <dbReference type="EMBL" id="CAK0869182.1"/>
    </source>
</evidence>
<keyword evidence="3" id="KW-1185">Reference proteome</keyword>
<dbReference type="EMBL" id="CAUYUJ010016826">
    <property type="protein sequence ID" value="CAK0869182.1"/>
    <property type="molecule type" value="Genomic_DNA"/>
</dbReference>
<reference evidence="2" key="1">
    <citation type="submission" date="2023-10" db="EMBL/GenBank/DDBJ databases">
        <authorList>
            <person name="Chen Y."/>
            <person name="Shah S."/>
            <person name="Dougan E. K."/>
            <person name="Thang M."/>
            <person name="Chan C."/>
        </authorList>
    </citation>
    <scope>NUCLEOTIDE SEQUENCE [LARGE SCALE GENOMIC DNA]</scope>
</reference>
<feature type="region of interest" description="Disordered" evidence="1">
    <location>
        <begin position="86"/>
        <end position="119"/>
    </location>
</feature>
<comment type="caution">
    <text evidence="2">The sequence shown here is derived from an EMBL/GenBank/DDBJ whole genome shotgun (WGS) entry which is preliminary data.</text>
</comment>
<accession>A0ABN9V8A2</accession>
<dbReference type="Proteomes" id="UP001189429">
    <property type="component" value="Unassembled WGS sequence"/>
</dbReference>